<dbReference type="Proteomes" id="UP000799439">
    <property type="component" value="Unassembled WGS sequence"/>
</dbReference>
<dbReference type="AlphaFoldDB" id="A0A9P4J257"/>
<organism evidence="1 2">
    <name type="scientific">Myriangium duriaei CBS 260.36</name>
    <dbReference type="NCBI Taxonomy" id="1168546"/>
    <lineage>
        <taxon>Eukaryota</taxon>
        <taxon>Fungi</taxon>
        <taxon>Dikarya</taxon>
        <taxon>Ascomycota</taxon>
        <taxon>Pezizomycotina</taxon>
        <taxon>Dothideomycetes</taxon>
        <taxon>Dothideomycetidae</taxon>
        <taxon>Myriangiales</taxon>
        <taxon>Myriangiaceae</taxon>
        <taxon>Myriangium</taxon>
    </lineage>
</organism>
<dbReference type="EMBL" id="ML996088">
    <property type="protein sequence ID" value="KAF2151023.1"/>
    <property type="molecule type" value="Genomic_DNA"/>
</dbReference>
<name>A0A9P4J257_9PEZI</name>
<gene>
    <name evidence="1" type="ORF">K461DRAFT_165233</name>
</gene>
<sequence>MRLRGLPPSSIGFHAAQLLHNTRDGIVNPMGAASHLSSSSLPKHTTPMRSWDDMSTSSSRLTCESSSMSFSAQDFLLGHSPPSPFSFSPTPFFTILSFVPLTRRLRIFGYRLSLESVSPGFFSLCYHGVFPKTVKT</sequence>
<accession>A0A9P4J257</accession>
<proteinExistence type="predicted"/>
<protein>
    <submittedName>
        <fullName evidence="1">Uncharacterized protein</fullName>
    </submittedName>
</protein>
<comment type="caution">
    <text evidence="1">The sequence shown here is derived from an EMBL/GenBank/DDBJ whole genome shotgun (WGS) entry which is preliminary data.</text>
</comment>
<evidence type="ECO:0000313" key="2">
    <source>
        <dbReference type="Proteomes" id="UP000799439"/>
    </source>
</evidence>
<evidence type="ECO:0000313" key="1">
    <source>
        <dbReference type="EMBL" id="KAF2151023.1"/>
    </source>
</evidence>
<reference evidence="1" key="1">
    <citation type="journal article" date="2020" name="Stud. Mycol.">
        <title>101 Dothideomycetes genomes: a test case for predicting lifestyles and emergence of pathogens.</title>
        <authorList>
            <person name="Haridas S."/>
            <person name="Albert R."/>
            <person name="Binder M."/>
            <person name="Bloem J."/>
            <person name="Labutti K."/>
            <person name="Salamov A."/>
            <person name="Andreopoulos B."/>
            <person name="Baker S."/>
            <person name="Barry K."/>
            <person name="Bills G."/>
            <person name="Bluhm B."/>
            <person name="Cannon C."/>
            <person name="Castanera R."/>
            <person name="Culley D."/>
            <person name="Daum C."/>
            <person name="Ezra D."/>
            <person name="Gonzalez J."/>
            <person name="Henrissat B."/>
            <person name="Kuo A."/>
            <person name="Liang C."/>
            <person name="Lipzen A."/>
            <person name="Lutzoni F."/>
            <person name="Magnuson J."/>
            <person name="Mondo S."/>
            <person name="Nolan M."/>
            <person name="Ohm R."/>
            <person name="Pangilinan J."/>
            <person name="Park H.-J."/>
            <person name="Ramirez L."/>
            <person name="Alfaro M."/>
            <person name="Sun H."/>
            <person name="Tritt A."/>
            <person name="Yoshinaga Y."/>
            <person name="Zwiers L.-H."/>
            <person name="Turgeon B."/>
            <person name="Goodwin S."/>
            <person name="Spatafora J."/>
            <person name="Crous P."/>
            <person name="Grigoriev I."/>
        </authorList>
    </citation>
    <scope>NUCLEOTIDE SEQUENCE</scope>
    <source>
        <strain evidence="1">CBS 260.36</strain>
    </source>
</reference>
<keyword evidence="2" id="KW-1185">Reference proteome</keyword>